<dbReference type="CDD" id="cd00082">
    <property type="entry name" value="HisKA"/>
    <property type="match status" value="1"/>
</dbReference>
<dbReference type="Gene3D" id="3.30.565.10">
    <property type="entry name" value="Histidine kinase-like ATPase, C-terminal domain"/>
    <property type="match status" value="1"/>
</dbReference>
<evidence type="ECO:0000259" key="8">
    <source>
        <dbReference type="PROSITE" id="PS50109"/>
    </source>
</evidence>
<evidence type="ECO:0000256" key="1">
    <source>
        <dbReference type="ARBA" id="ARBA00000085"/>
    </source>
</evidence>
<dbReference type="InterPro" id="IPR003018">
    <property type="entry name" value="GAF"/>
</dbReference>
<dbReference type="SUPFAM" id="SSF47384">
    <property type="entry name" value="Homodimeric domain of signal transducing histidine kinase"/>
    <property type="match status" value="1"/>
</dbReference>
<reference evidence="12" key="1">
    <citation type="submission" date="2017-09" db="EMBL/GenBank/DDBJ databases">
        <authorList>
            <person name="Regsiter A."/>
            <person name="William W."/>
        </authorList>
    </citation>
    <scope>NUCLEOTIDE SEQUENCE [LARGE SCALE GENOMIC DNA]</scope>
    <source>
        <strain evidence="12">500-1</strain>
    </source>
</reference>
<dbReference type="Gene3D" id="3.30.450.40">
    <property type="match status" value="1"/>
</dbReference>
<dbReference type="OrthoDB" id="9762798at2"/>
<dbReference type="Pfam" id="PF00512">
    <property type="entry name" value="HisKA"/>
    <property type="match status" value="1"/>
</dbReference>
<dbReference type="InterPro" id="IPR013655">
    <property type="entry name" value="PAS_fold_3"/>
</dbReference>
<evidence type="ECO:0000313" key="11">
    <source>
        <dbReference type="EMBL" id="SOB60566.1"/>
    </source>
</evidence>
<comment type="catalytic activity">
    <reaction evidence="1">
        <text>ATP + protein L-histidine = ADP + protein N-phospho-L-histidine.</text>
        <dbReference type="EC" id="2.7.13.3"/>
    </reaction>
</comment>
<sequence>MFLRSISSINFWAMLAVSGFSILVLGGVWAGKMVLDFTHESERLREEYYDQQKQLMQEQVSQALTVIEHVRRKNVKRIREENAIRLHRAEVIARAHLHGDRVDHATESVLETLVPGRTGVASLFRSYEGTLYMLAPFPGGMDVQGVLLQLSTSLQGVVEGERRVVVQSNSGRKQYTLLLETSSPVDLPFRFVTGACLEVVDNKTLWDLAERLESMRFGEGGYIFAGTWDGTAVVGPDRGVNIWDARDSEGVKYIQRLIVTSKNGGGFVSYKQASLSDNVIHDKVSYAAPVPRWRWFVAGGLHVDAIEARLADARAELEQDLWLKTGLAVALLILLSFLAFMISLYLAKRMRNRLQAYSSAWAEASASGEILEVESLKYSEFQQLVEVANDMLRDRALAESKARKNAENFETLVSNIPGVVYHSTIGEQRSVDFISDAVFELTGYPASDYMEGKRSFDSMMDERDIPWVEQIIEEHIIDGKPYALEYRVHHAMGTSRWVLDQGRVHYDDNGEPVAFDGVLMDVTQRRQTDEERRAHVHFLESMERVDRDIRRNSDMESMLSAVVETLRAALGADRAWLMYPCVEGAETFSVPVERTVPEFPGAGLTGAPLPVDEETADLITLVLNSSGPVAFDASTGHPIPSGLRKEFSVQSQLLVPIFPRTDLPWVLGVHQCRNPRIWNEADKLLFKEASRRLSDALSETLMSKELRQSEERFRTFSEQTMLGIGLIQDDRITFANQAFCDLFEVSIEELLSMPPKGFMRFVHPDDRAFVSMQVQKKQRNQSGAVGTYEWRAITATGRVRWVEIHSKTIHIGGGFADLICLLDVSKIHKTGQDLQSLVEERTAALKKKTMELEDAYDQLSRLDRMKSMFLTSVAHDLRTPLTSVLGYVQLIRKDLEKVYQDRKEDRAATRILSNLEIVSSEARRLNGLFDVFMDLTAIHEGSAKWKDVPVDPVSILSGVSDSFRYRDQYSDAVRFEVNIPEKLPLLHLDPKRLVQVVSVLLDNAFRHTAEGVVSLAASAEGGHFVLTVSDTGSGIPAADLAKVFEPFHQVDTGDTLNRTDKGPGLGLTLCRQIVEHYGGVMEIDSIEGKGATFIVRIPLPGEAS</sequence>
<dbReference type="Gene3D" id="3.30.450.20">
    <property type="entry name" value="PAS domain"/>
    <property type="match status" value="3"/>
</dbReference>
<dbReference type="Pfam" id="PF01590">
    <property type="entry name" value="GAF"/>
    <property type="match status" value="1"/>
</dbReference>
<dbReference type="PRINTS" id="PR00344">
    <property type="entry name" value="BCTRLSENSOR"/>
</dbReference>
<evidence type="ECO:0000256" key="7">
    <source>
        <dbReference type="SAM" id="Phobius"/>
    </source>
</evidence>
<accession>A0A2C8FEH1</accession>
<dbReference type="InterPro" id="IPR005467">
    <property type="entry name" value="His_kinase_dom"/>
</dbReference>
<evidence type="ECO:0000259" key="10">
    <source>
        <dbReference type="PROSITE" id="PS50113"/>
    </source>
</evidence>
<dbReference type="SMART" id="SM00388">
    <property type="entry name" value="HisKA"/>
    <property type="match status" value="1"/>
</dbReference>
<gene>
    <name evidence="11" type="ORF">DPRO_3650</name>
</gene>
<dbReference type="InterPro" id="IPR001610">
    <property type="entry name" value="PAC"/>
</dbReference>
<feature type="domain" description="PAS" evidence="9">
    <location>
        <begin position="729"/>
        <end position="781"/>
    </location>
</feature>
<keyword evidence="5 11" id="KW-0418">Kinase</keyword>
<dbReference type="InterPro" id="IPR036890">
    <property type="entry name" value="HATPase_C_sf"/>
</dbReference>
<evidence type="ECO:0000256" key="2">
    <source>
        <dbReference type="ARBA" id="ARBA00012438"/>
    </source>
</evidence>
<proteinExistence type="predicted"/>
<keyword evidence="7" id="KW-0812">Transmembrane</keyword>
<keyword evidence="12" id="KW-1185">Reference proteome</keyword>
<dbReference type="InterPro" id="IPR035965">
    <property type="entry name" value="PAS-like_dom_sf"/>
</dbReference>
<feature type="transmembrane region" description="Helical" evidence="7">
    <location>
        <begin position="321"/>
        <end position="347"/>
    </location>
</feature>
<dbReference type="InterPro" id="IPR000014">
    <property type="entry name" value="PAS"/>
</dbReference>
<dbReference type="SMART" id="SM00387">
    <property type="entry name" value="HATPase_c"/>
    <property type="match status" value="1"/>
</dbReference>
<evidence type="ECO:0000256" key="5">
    <source>
        <dbReference type="ARBA" id="ARBA00022777"/>
    </source>
</evidence>
<dbReference type="InterPro" id="IPR004010">
    <property type="entry name" value="Double_Cache_2"/>
</dbReference>
<evidence type="ECO:0000259" key="9">
    <source>
        <dbReference type="PROSITE" id="PS50112"/>
    </source>
</evidence>
<dbReference type="InterPro" id="IPR036097">
    <property type="entry name" value="HisK_dim/P_sf"/>
</dbReference>
<dbReference type="SUPFAM" id="SSF55781">
    <property type="entry name" value="GAF domain-like"/>
    <property type="match status" value="1"/>
</dbReference>
<dbReference type="Pfam" id="PF02518">
    <property type="entry name" value="HATPase_c"/>
    <property type="match status" value="1"/>
</dbReference>
<dbReference type="EMBL" id="LT907975">
    <property type="protein sequence ID" value="SOB60566.1"/>
    <property type="molecule type" value="Genomic_DNA"/>
</dbReference>
<evidence type="ECO:0000256" key="4">
    <source>
        <dbReference type="ARBA" id="ARBA00022679"/>
    </source>
</evidence>
<name>A0A2C8FEH1_9BACT</name>
<keyword evidence="7" id="KW-0472">Membrane</keyword>
<dbReference type="InterPro" id="IPR003594">
    <property type="entry name" value="HATPase_dom"/>
</dbReference>
<dbReference type="InterPro" id="IPR050736">
    <property type="entry name" value="Sensor_HK_Regulatory"/>
</dbReference>
<dbReference type="AlphaFoldDB" id="A0A2C8FEH1"/>
<dbReference type="PROSITE" id="PS50109">
    <property type="entry name" value="HIS_KIN"/>
    <property type="match status" value="1"/>
</dbReference>
<dbReference type="PANTHER" id="PTHR43711:SF1">
    <property type="entry name" value="HISTIDINE KINASE 1"/>
    <property type="match status" value="1"/>
</dbReference>
<protein>
    <recommendedName>
        <fullName evidence="2">histidine kinase</fullName>
        <ecNumber evidence="2">2.7.13.3</ecNumber>
    </recommendedName>
</protein>
<keyword evidence="6" id="KW-0902">Two-component regulatory system</keyword>
<evidence type="ECO:0000256" key="6">
    <source>
        <dbReference type="ARBA" id="ARBA00023012"/>
    </source>
</evidence>
<dbReference type="PROSITE" id="PS50113">
    <property type="entry name" value="PAC"/>
    <property type="match status" value="1"/>
</dbReference>
<dbReference type="SMART" id="SM00086">
    <property type="entry name" value="PAC"/>
    <property type="match status" value="2"/>
</dbReference>
<dbReference type="InterPro" id="IPR000700">
    <property type="entry name" value="PAS-assoc_C"/>
</dbReference>
<organism evidence="11 12">
    <name type="scientific">Pseudodesulfovibrio profundus</name>
    <dbReference type="NCBI Taxonomy" id="57320"/>
    <lineage>
        <taxon>Bacteria</taxon>
        <taxon>Pseudomonadati</taxon>
        <taxon>Thermodesulfobacteriota</taxon>
        <taxon>Desulfovibrionia</taxon>
        <taxon>Desulfovibrionales</taxon>
        <taxon>Desulfovibrionaceae</taxon>
    </lineage>
</organism>
<dbReference type="CDD" id="cd00130">
    <property type="entry name" value="PAS"/>
    <property type="match status" value="2"/>
</dbReference>
<dbReference type="RefSeq" id="WP_097013267.1">
    <property type="nucleotide sequence ID" value="NZ_LT907975.1"/>
</dbReference>
<keyword evidence="4 11" id="KW-0808">Transferase</keyword>
<dbReference type="Pfam" id="PF08447">
    <property type="entry name" value="PAS_3"/>
    <property type="match status" value="2"/>
</dbReference>
<dbReference type="SMART" id="SM00065">
    <property type="entry name" value="GAF"/>
    <property type="match status" value="1"/>
</dbReference>
<dbReference type="InterPro" id="IPR029016">
    <property type="entry name" value="GAF-like_dom_sf"/>
</dbReference>
<dbReference type="GO" id="GO:0000155">
    <property type="term" value="F:phosphorelay sensor kinase activity"/>
    <property type="evidence" value="ECO:0007669"/>
    <property type="project" value="InterPro"/>
</dbReference>
<dbReference type="SUPFAM" id="SSF55785">
    <property type="entry name" value="PYP-like sensor domain (PAS domain)"/>
    <property type="match status" value="2"/>
</dbReference>
<dbReference type="KEGG" id="pprf:DPRO_3650"/>
<keyword evidence="7" id="KW-1133">Transmembrane helix</keyword>
<dbReference type="SMART" id="SM00091">
    <property type="entry name" value="PAS"/>
    <property type="match status" value="2"/>
</dbReference>
<feature type="domain" description="PAC" evidence="10">
    <location>
        <begin position="482"/>
        <end position="534"/>
    </location>
</feature>
<evidence type="ECO:0000313" key="12">
    <source>
        <dbReference type="Proteomes" id="UP000219215"/>
    </source>
</evidence>
<dbReference type="InterPro" id="IPR003661">
    <property type="entry name" value="HisK_dim/P_dom"/>
</dbReference>
<dbReference type="NCBIfam" id="TIGR00229">
    <property type="entry name" value="sensory_box"/>
    <property type="match status" value="2"/>
</dbReference>
<dbReference type="CDD" id="cd18774">
    <property type="entry name" value="PDC2_HK_sensor"/>
    <property type="match status" value="1"/>
</dbReference>
<dbReference type="Pfam" id="PF08269">
    <property type="entry name" value="dCache_2"/>
    <property type="match status" value="1"/>
</dbReference>
<dbReference type="EC" id="2.7.13.3" evidence="2"/>
<evidence type="ECO:0000256" key="3">
    <source>
        <dbReference type="ARBA" id="ARBA00022553"/>
    </source>
</evidence>
<dbReference type="SUPFAM" id="SSF55874">
    <property type="entry name" value="ATPase domain of HSP90 chaperone/DNA topoisomerase II/histidine kinase"/>
    <property type="match status" value="1"/>
</dbReference>
<dbReference type="Gene3D" id="1.10.287.130">
    <property type="match status" value="1"/>
</dbReference>
<dbReference type="PROSITE" id="PS50112">
    <property type="entry name" value="PAS"/>
    <property type="match status" value="1"/>
</dbReference>
<dbReference type="Proteomes" id="UP000219215">
    <property type="component" value="Chromosome DPRO"/>
</dbReference>
<dbReference type="InterPro" id="IPR004358">
    <property type="entry name" value="Sig_transdc_His_kin-like_C"/>
</dbReference>
<keyword evidence="3" id="KW-0597">Phosphoprotein</keyword>
<dbReference type="PANTHER" id="PTHR43711">
    <property type="entry name" value="TWO-COMPONENT HISTIDINE KINASE"/>
    <property type="match status" value="1"/>
</dbReference>
<feature type="domain" description="Histidine kinase" evidence="8">
    <location>
        <begin position="872"/>
        <end position="1101"/>
    </location>
</feature>